<dbReference type="PRINTS" id="PR01415">
    <property type="entry name" value="ANKYRIN"/>
</dbReference>
<feature type="repeat" description="ANK" evidence="3">
    <location>
        <begin position="198"/>
        <end position="220"/>
    </location>
</feature>
<evidence type="ECO:0000256" key="3">
    <source>
        <dbReference type="PROSITE-ProRule" id="PRU00023"/>
    </source>
</evidence>
<dbReference type="AlphaFoldDB" id="A0ABD6EAK0"/>
<evidence type="ECO:0000313" key="6">
    <source>
        <dbReference type="Proteomes" id="UP001608902"/>
    </source>
</evidence>
<evidence type="ECO:0000256" key="4">
    <source>
        <dbReference type="SAM" id="MobiDB-lite"/>
    </source>
</evidence>
<evidence type="ECO:0008006" key="7">
    <source>
        <dbReference type="Google" id="ProtNLM"/>
    </source>
</evidence>
<evidence type="ECO:0000256" key="2">
    <source>
        <dbReference type="ARBA" id="ARBA00023043"/>
    </source>
</evidence>
<organism evidence="5 6">
    <name type="scientific">Gnathostoma spinigerum</name>
    <dbReference type="NCBI Taxonomy" id="75299"/>
    <lineage>
        <taxon>Eukaryota</taxon>
        <taxon>Metazoa</taxon>
        <taxon>Ecdysozoa</taxon>
        <taxon>Nematoda</taxon>
        <taxon>Chromadorea</taxon>
        <taxon>Rhabditida</taxon>
        <taxon>Spirurina</taxon>
        <taxon>Gnathostomatomorpha</taxon>
        <taxon>Gnathostomatoidea</taxon>
        <taxon>Gnathostomatidae</taxon>
        <taxon>Gnathostoma</taxon>
    </lineage>
</organism>
<keyword evidence="2 3" id="KW-0040">ANK repeat</keyword>
<dbReference type="PANTHER" id="PTHR24123">
    <property type="entry name" value="ANKYRIN REPEAT-CONTAINING"/>
    <property type="match status" value="1"/>
</dbReference>
<feature type="repeat" description="ANK" evidence="3">
    <location>
        <begin position="569"/>
        <end position="601"/>
    </location>
</feature>
<accession>A0ABD6EAK0</accession>
<feature type="repeat" description="ANK" evidence="3">
    <location>
        <begin position="468"/>
        <end position="500"/>
    </location>
</feature>
<dbReference type="PROSITE" id="PS50088">
    <property type="entry name" value="ANK_REPEAT"/>
    <property type="match status" value="7"/>
</dbReference>
<dbReference type="EMBL" id="JBGFUD010002048">
    <property type="protein sequence ID" value="MFH4977084.1"/>
    <property type="molecule type" value="Genomic_DNA"/>
</dbReference>
<feature type="region of interest" description="Disordered" evidence="4">
    <location>
        <begin position="21"/>
        <end position="45"/>
    </location>
</feature>
<sequence>MFSRALHYLVKKSHTSHLVQINPTSSEGEPHFAFSDGSKHSELSSPDARIRLRSYRSIEQCQLNATYTKRSKSFTGEFDQLSADEAVDIGDEGDCLDQSPSTDQMVSPRVRLQGNTGTVSDSMIDPHPANNHFWLAMNSADAGDIESLEYCLNTLGVPLNKQTPHGVSLLHCAARSDRITTLKYLIRHGANTEVTTSRGRTPLHTAARNGSVNCLKFLMKEAVMREKNRSVCNKPASNGGRFLFLLCPDYNGDTLLHLACRQSQDKTLKLTMRIVIIYLGWTALEEMLQSQNSNGETPLHVACLYRSVSCVRLLISKECRKIAKSAFRFVRLRKTIAALREASTRTIEWVYQNGTVLHHMAKSKCTCQNELILQSDNADKEMDEAFVMSAKDGECDGMDIDVPEWRCKSCDDAMATIVKLLLRYSPHLADMRDSLGQTPLMCAAMNDAVGIVESLLTHGVDIETVDCNYRTALHHAATRGVSRQVAILLSHGAYPVPRDEKGATPMHYAAVRGFTASLRLLYRANNFKDVATSNGHTAFMWAAMNNVVLSLNTFLSANPMLSRWDEDNDGCTALHLAAERNCLAAVKLLLQCGWNPEARNRAEQTPILLAAYRGCTAVLTPLFNFHCNIFAVDSNGNTVLHLASLSESTASTLRELLYTFGDSLTADVFNYDGNTPLHLAIENSAVSCVRELLLCGASTRLKNSFGYDALMSAIKKGCWPILTLIIKGAPDINSYSTVDNHTPLSLALECHNLVLATFLQANGAVMPHTLVDSAARKIQRWYRRIRFYRKLMRQTALTQGSNIRRICAALGENMLKAECHYDAVSFEEQSLFIC</sequence>
<name>A0ABD6EAK0_9BILA</name>
<dbReference type="PANTHER" id="PTHR24123:SF33">
    <property type="entry name" value="PROTEIN HOS4"/>
    <property type="match status" value="1"/>
</dbReference>
<reference evidence="5 6" key="1">
    <citation type="submission" date="2024-08" db="EMBL/GenBank/DDBJ databases">
        <title>Gnathostoma spinigerum genome.</title>
        <authorList>
            <person name="Gonzalez-Bertolin B."/>
            <person name="Monzon S."/>
            <person name="Zaballos A."/>
            <person name="Jimenez P."/>
            <person name="Dekumyoy P."/>
            <person name="Varona S."/>
            <person name="Cuesta I."/>
            <person name="Sumanam S."/>
            <person name="Adisakwattana P."/>
            <person name="Gasser R.B."/>
            <person name="Hernandez-Gonzalez A."/>
            <person name="Young N.D."/>
            <person name="Perteguer M.J."/>
        </authorList>
    </citation>
    <scope>NUCLEOTIDE SEQUENCE [LARGE SCALE GENOMIC DNA]</scope>
    <source>
        <strain evidence="5">AL3</strain>
        <tissue evidence="5">Liver</tissue>
    </source>
</reference>
<dbReference type="InterPro" id="IPR051165">
    <property type="entry name" value="Multifunctional_ANK_Repeat"/>
</dbReference>
<feature type="repeat" description="ANK" evidence="3">
    <location>
        <begin position="672"/>
        <end position="704"/>
    </location>
</feature>
<feature type="repeat" description="ANK" evidence="3">
    <location>
        <begin position="435"/>
        <end position="467"/>
    </location>
</feature>
<keyword evidence="6" id="KW-1185">Reference proteome</keyword>
<protein>
    <recommendedName>
        <fullName evidence="7">Ankyrin repeat protein</fullName>
    </recommendedName>
</protein>
<dbReference type="Pfam" id="PF12796">
    <property type="entry name" value="Ank_2"/>
    <property type="match status" value="5"/>
</dbReference>
<keyword evidence="1" id="KW-0677">Repeat</keyword>
<dbReference type="InterPro" id="IPR002110">
    <property type="entry name" value="Ankyrin_rpt"/>
</dbReference>
<dbReference type="SUPFAM" id="SSF48403">
    <property type="entry name" value="Ankyrin repeat"/>
    <property type="match status" value="2"/>
</dbReference>
<comment type="caution">
    <text evidence="5">The sequence shown here is derived from an EMBL/GenBank/DDBJ whole genome shotgun (WGS) entry which is preliminary data.</text>
</comment>
<dbReference type="SMART" id="SM00248">
    <property type="entry name" value="ANK"/>
    <property type="match status" value="14"/>
</dbReference>
<feature type="repeat" description="ANK" evidence="3">
    <location>
        <begin position="294"/>
        <end position="317"/>
    </location>
</feature>
<dbReference type="Gene3D" id="1.25.40.20">
    <property type="entry name" value="Ankyrin repeat-containing domain"/>
    <property type="match status" value="3"/>
</dbReference>
<dbReference type="InterPro" id="IPR036770">
    <property type="entry name" value="Ankyrin_rpt-contain_sf"/>
</dbReference>
<gene>
    <name evidence="5" type="ORF">AB6A40_003793</name>
</gene>
<proteinExistence type="predicted"/>
<evidence type="ECO:0000313" key="5">
    <source>
        <dbReference type="EMBL" id="MFH4977084.1"/>
    </source>
</evidence>
<dbReference type="PROSITE" id="PS50297">
    <property type="entry name" value="ANK_REP_REGION"/>
    <property type="match status" value="6"/>
</dbReference>
<dbReference type="Proteomes" id="UP001608902">
    <property type="component" value="Unassembled WGS sequence"/>
</dbReference>
<evidence type="ECO:0000256" key="1">
    <source>
        <dbReference type="ARBA" id="ARBA00022737"/>
    </source>
</evidence>
<feature type="repeat" description="ANK" evidence="3">
    <location>
        <begin position="165"/>
        <end position="197"/>
    </location>
</feature>